<evidence type="ECO:0000256" key="5">
    <source>
        <dbReference type="SAM" id="Phobius"/>
    </source>
</evidence>
<protein>
    <submittedName>
        <fullName evidence="7">Conjugal transfer protein TraR</fullName>
    </submittedName>
</protein>
<evidence type="ECO:0000256" key="3">
    <source>
        <dbReference type="ARBA" id="ARBA00022989"/>
    </source>
</evidence>
<dbReference type="GO" id="GO:0005886">
    <property type="term" value="C:plasma membrane"/>
    <property type="evidence" value="ECO:0007669"/>
    <property type="project" value="TreeGrafter"/>
</dbReference>
<dbReference type="InterPro" id="IPR044880">
    <property type="entry name" value="NCX_ion-bd_dom_sf"/>
</dbReference>
<dbReference type="Proteomes" id="UP000215788">
    <property type="component" value="Unassembled WGS sequence"/>
</dbReference>
<dbReference type="NCBIfam" id="TIGR00367">
    <property type="entry name" value="calcium/sodium antiporter"/>
    <property type="match status" value="1"/>
</dbReference>
<comment type="subcellular location">
    <subcellularLocation>
        <location evidence="1">Membrane</location>
        <topology evidence="1">Multi-pass membrane protein</topology>
    </subcellularLocation>
</comment>
<dbReference type="PANTHER" id="PTHR10846:SF8">
    <property type="entry name" value="INNER MEMBRANE PROTEIN YRBG"/>
    <property type="match status" value="1"/>
</dbReference>
<evidence type="ECO:0000256" key="2">
    <source>
        <dbReference type="ARBA" id="ARBA00022692"/>
    </source>
</evidence>
<feature type="transmembrane region" description="Helical" evidence="5">
    <location>
        <begin position="198"/>
        <end position="221"/>
    </location>
</feature>
<dbReference type="AlphaFoldDB" id="A0A266NCV7"/>
<evidence type="ECO:0000313" key="8">
    <source>
        <dbReference type="Proteomes" id="UP000215788"/>
    </source>
</evidence>
<organism evidence="7 8">
    <name type="scientific">Pseudomonas lundensis</name>
    <dbReference type="NCBI Taxonomy" id="86185"/>
    <lineage>
        <taxon>Bacteria</taxon>
        <taxon>Pseudomonadati</taxon>
        <taxon>Pseudomonadota</taxon>
        <taxon>Gammaproteobacteria</taxon>
        <taxon>Pseudomonadales</taxon>
        <taxon>Pseudomonadaceae</taxon>
        <taxon>Pseudomonas</taxon>
    </lineage>
</organism>
<feature type="transmembrane region" description="Helical" evidence="5">
    <location>
        <begin position="122"/>
        <end position="140"/>
    </location>
</feature>
<dbReference type="Pfam" id="PF01699">
    <property type="entry name" value="Na_Ca_ex"/>
    <property type="match status" value="2"/>
</dbReference>
<evidence type="ECO:0000256" key="4">
    <source>
        <dbReference type="ARBA" id="ARBA00023136"/>
    </source>
</evidence>
<dbReference type="RefSeq" id="WP_094992751.1">
    <property type="nucleotide sequence ID" value="NZ_NQKI01000007.1"/>
</dbReference>
<reference evidence="7 8" key="1">
    <citation type="submission" date="2017-08" db="EMBL/GenBank/DDBJ databases">
        <title>Genomic and metabolic characterisation of spoilage-associated Pseudomonas species.</title>
        <authorList>
            <person name="Stanborough T."/>
            <person name="Fegan N."/>
            <person name="Powell S.M."/>
            <person name="Singh T."/>
            <person name="Tamplin M.L."/>
            <person name="Chandry P.S."/>
        </authorList>
    </citation>
    <scope>NUCLEOTIDE SEQUENCE [LARGE SCALE GENOMIC DNA]</scope>
    <source>
        <strain evidence="7 8">L1802</strain>
    </source>
</reference>
<dbReference type="InterPro" id="IPR004481">
    <property type="entry name" value="K/Na/Ca-exchanger"/>
</dbReference>
<feature type="domain" description="Sodium/calcium exchanger membrane region" evidence="6">
    <location>
        <begin position="166"/>
        <end position="303"/>
    </location>
</feature>
<feature type="transmembrane region" description="Helical" evidence="5">
    <location>
        <begin position="165"/>
        <end position="186"/>
    </location>
</feature>
<dbReference type="PANTHER" id="PTHR10846">
    <property type="entry name" value="SODIUM/POTASSIUM/CALCIUM EXCHANGER"/>
    <property type="match status" value="1"/>
</dbReference>
<dbReference type="GO" id="GO:0008273">
    <property type="term" value="F:calcium, potassium:sodium antiporter activity"/>
    <property type="evidence" value="ECO:0007669"/>
    <property type="project" value="TreeGrafter"/>
</dbReference>
<proteinExistence type="predicted"/>
<dbReference type="GO" id="GO:0005262">
    <property type="term" value="F:calcium channel activity"/>
    <property type="evidence" value="ECO:0007669"/>
    <property type="project" value="TreeGrafter"/>
</dbReference>
<accession>A0A266NCV7</accession>
<comment type="caution">
    <text evidence="7">The sequence shown here is derived from an EMBL/GenBank/DDBJ whole genome shotgun (WGS) entry which is preliminary data.</text>
</comment>
<keyword evidence="4 5" id="KW-0472">Membrane</keyword>
<evidence type="ECO:0000259" key="6">
    <source>
        <dbReference type="Pfam" id="PF01699"/>
    </source>
</evidence>
<keyword evidence="3 5" id="KW-1133">Transmembrane helix</keyword>
<name>A0A266NCV7_9PSED</name>
<dbReference type="InterPro" id="IPR004837">
    <property type="entry name" value="NaCa_Exmemb"/>
</dbReference>
<dbReference type="EMBL" id="NQKI01000007">
    <property type="protein sequence ID" value="OZY60336.1"/>
    <property type="molecule type" value="Genomic_DNA"/>
</dbReference>
<gene>
    <name evidence="7" type="ORF">CJF39_06935</name>
</gene>
<evidence type="ECO:0000313" key="7">
    <source>
        <dbReference type="EMBL" id="OZY60336.1"/>
    </source>
</evidence>
<feature type="domain" description="Sodium/calcium exchanger membrane region" evidence="6">
    <location>
        <begin position="2"/>
        <end position="138"/>
    </location>
</feature>
<sequence length="346" mass="36803">MLQLLCGLGLLVAGAELLVRCAVGMAATLKVRPLLIGLTVVALGSSAPQMTVSLQAAFNDTPDIAVGSVIGSNIFNVLVTLGLSALIIPLRVSRPLVRLDIPLMVIASALVFALALNTRLDRLDGVILLCGLTGYLGLLLRQSRHSSHHHVSHDQPQHSWVRNGLMMFFALLLLGLAGRLLLGAAIDVATQLGLSERIIGLTIVAVCTSLPELATSLIAAFRGQREIAVGNVIGSNVFNLLGVLGITALVSPSPLSVSPNALAFDLPVMLGVAALCLPIFYTGYRVTRAEGLLFLGLYLAYGLHVVSFTTGMPLAGKLEHLMLFFILPALLVYLLFSTLRAWRRQH</sequence>
<dbReference type="GO" id="GO:0006874">
    <property type="term" value="P:intracellular calcium ion homeostasis"/>
    <property type="evidence" value="ECO:0007669"/>
    <property type="project" value="TreeGrafter"/>
</dbReference>
<feature type="transmembrane region" description="Helical" evidence="5">
    <location>
        <begin position="292"/>
        <end position="315"/>
    </location>
</feature>
<feature type="transmembrane region" description="Helical" evidence="5">
    <location>
        <begin position="99"/>
        <end position="116"/>
    </location>
</feature>
<evidence type="ECO:0000256" key="1">
    <source>
        <dbReference type="ARBA" id="ARBA00004141"/>
    </source>
</evidence>
<dbReference type="OrthoDB" id="9794225at2"/>
<feature type="transmembrane region" description="Helical" evidence="5">
    <location>
        <begin position="64"/>
        <end position="87"/>
    </location>
</feature>
<feature type="transmembrane region" description="Helical" evidence="5">
    <location>
        <begin position="321"/>
        <end position="342"/>
    </location>
</feature>
<feature type="transmembrane region" description="Helical" evidence="5">
    <location>
        <begin position="228"/>
        <end position="250"/>
    </location>
</feature>
<keyword evidence="2 5" id="KW-0812">Transmembrane</keyword>
<feature type="transmembrane region" description="Helical" evidence="5">
    <location>
        <begin position="262"/>
        <end position="280"/>
    </location>
</feature>
<dbReference type="Gene3D" id="1.20.1420.30">
    <property type="entry name" value="NCX, central ion-binding region"/>
    <property type="match status" value="1"/>
</dbReference>